<name>U5WBH0_9ACTN</name>
<dbReference type="SUPFAM" id="SSF50998">
    <property type="entry name" value="Quinoprotein alcohol dehydrogenase-like"/>
    <property type="match status" value="1"/>
</dbReference>
<dbReference type="eggNOG" id="COG1520">
    <property type="taxonomic scope" value="Bacteria"/>
</dbReference>
<dbReference type="InterPro" id="IPR018391">
    <property type="entry name" value="PQQ_b-propeller_rpt"/>
</dbReference>
<dbReference type="HOGENOM" id="CLU_718929_0_0_11"/>
<dbReference type="AlphaFoldDB" id="U5WBH0"/>
<dbReference type="SMART" id="SM00564">
    <property type="entry name" value="PQQ"/>
    <property type="match status" value="2"/>
</dbReference>
<dbReference type="InterPro" id="IPR002372">
    <property type="entry name" value="PQQ_rpt_dom"/>
</dbReference>
<dbReference type="KEGG" id="afs:AFR_41200"/>
<sequence length="367" mass="38031">MTLPRALAALLVLAAAGLIGWRVLAPAEVIEEAVEPYPVAVTLPAGVTGKTTMAPLIVDGRIRVYAGTRLVKADAPVEAKTMYTPLWSYRRWPARLAGVVAVGTTVVSRWSDGRLVALDGRTGKVVWRADGPPADGFAGRTGSAAVWAPAGMHVAGTSVLVSDGKQVTARAVEDGRERWSTTLPPGCTDGFVTAGGRYVCGAGAWDVISGNEVRGWPAGPSTAMSCDVARSACAGLRDASGQVWLTGGRRPVPAPGSAVAGDLALTVSGGAVIASRAGREVWRWAGTAQVLGVRAGKVVLLAGNQLVVLDAATGAARATFPLFVANERVEAWQPDGWQLTDGYVAIQRVRPGTSEFYTTDPVVIAAL</sequence>
<accession>U5WBH0</accession>
<dbReference type="Gene3D" id="2.130.10.10">
    <property type="entry name" value="YVTN repeat-like/Quinoprotein amine dehydrogenase"/>
    <property type="match status" value="1"/>
</dbReference>
<evidence type="ECO:0000259" key="1">
    <source>
        <dbReference type="Pfam" id="PF13360"/>
    </source>
</evidence>
<evidence type="ECO:0000313" key="3">
    <source>
        <dbReference type="Proteomes" id="UP000017746"/>
    </source>
</evidence>
<organism evidence="2 3">
    <name type="scientific">Actinoplanes friuliensis DSM 7358</name>
    <dbReference type="NCBI Taxonomy" id="1246995"/>
    <lineage>
        <taxon>Bacteria</taxon>
        <taxon>Bacillati</taxon>
        <taxon>Actinomycetota</taxon>
        <taxon>Actinomycetes</taxon>
        <taxon>Micromonosporales</taxon>
        <taxon>Micromonosporaceae</taxon>
        <taxon>Actinoplanes</taxon>
    </lineage>
</organism>
<dbReference type="InterPro" id="IPR015943">
    <property type="entry name" value="WD40/YVTN_repeat-like_dom_sf"/>
</dbReference>
<protein>
    <recommendedName>
        <fullName evidence="1">Pyrrolo-quinoline quinone repeat domain-containing protein</fullName>
    </recommendedName>
</protein>
<reference evidence="2 3" key="1">
    <citation type="journal article" date="2014" name="J. Biotechnol.">
        <title>Complete genome sequence of the actinobacterium Actinoplanes friuliensis HAG 010964, producer of the lipopeptide antibiotic friulimycin.</title>
        <authorList>
            <person name="Ruckert C."/>
            <person name="Szczepanowski R."/>
            <person name="Albersmeier A."/>
            <person name="Goesmann A."/>
            <person name="Fischer N."/>
            <person name="Steinkamper A."/>
            <person name="Puhler A."/>
            <person name="Biener R."/>
            <person name="Schwartz D."/>
            <person name="Kalinowski J."/>
        </authorList>
    </citation>
    <scope>NUCLEOTIDE SEQUENCE [LARGE SCALE GENOMIC DNA]</scope>
    <source>
        <strain evidence="2 3">DSM 7358</strain>
    </source>
</reference>
<dbReference type="InterPro" id="IPR011047">
    <property type="entry name" value="Quinoprotein_ADH-like_sf"/>
</dbReference>
<dbReference type="Pfam" id="PF13360">
    <property type="entry name" value="PQQ_2"/>
    <property type="match status" value="1"/>
</dbReference>
<evidence type="ECO:0000313" key="2">
    <source>
        <dbReference type="EMBL" id="AGZ46494.1"/>
    </source>
</evidence>
<dbReference type="STRING" id="1246995.AFR_41200"/>
<dbReference type="Proteomes" id="UP000017746">
    <property type="component" value="Chromosome"/>
</dbReference>
<dbReference type="PATRIC" id="fig|1246995.3.peg.8338"/>
<feature type="domain" description="Pyrrolo-quinoline quinone repeat" evidence="1">
    <location>
        <begin position="85"/>
        <end position="183"/>
    </location>
</feature>
<keyword evidence="3" id="KW-1185">Reference proteome</keyword>
<dbReference type="RefSeq" id="WP_023562826.1">
    <property type="nucleotide sequence ID" value="NC_022657.1"/>
</dbReference>
<proteinExistence type="predicted"/>
<gene>
    <name evidence="2" type="ORF">AFR_41200</name>
</gene>
<dbReference type="EMBL" id="CP006272">
    <property type="protein sequence ID" value="AGZ46494.1"/>
    <property type="molecule type" value="Genomic_DNA"/>
</dbReference>